<dbReference type="Gene3D" id="3.40.50.1000">
    <property type="entry name" value="HAD superfamily/HAD-like"/>
    <property type="match status" value="1"/>
</dbReference>
<evidence type="ECO:0000313" key="18">
    <source>
        <dbReference type="Proteomes" id="UP001143362"/>
    </source>
</evidence>
<keyword evidence="12 15" id="KW-1133">Transmembrane helix</keyword>
<evidence type="ECO:0000259" key="16">
    <source>
        <dbReference type="PROSITE" id="PS50846"/>
    </source>
</evidence>
<dbReference type="NCBIfam" id="TIGR01494">
    <property type="entry name" value="ATPase_P-type"/>
    <property type="match status" value="1"/>
</dbReference>
<protein>
    <submittedName>
        <fullName evidence="17">Cadmium-translocating P-type ATPase</fullName>
    </submittedName>
</protein>
<dbReference type="Pfam" id="PF12156">
    <property type="entry name" value="ATPase-cat_bd"/>
    <property type="match status" value="1"/>
</dbReference>
<dbReference type="InterPro" id="IPR021993">
    <property type="entry name" value="ATPase-cat-bd"/>
</dbReference>
<dbReference type="InterPro" id="IPR006121">
    <property type="entry name" value="HMA_dom"/>
</dbReference>
<evidence type="ECO:0000256" key="1">
    <source>
        <dbReference type="ARBA" id="ARBA00004651"/>
    </source>
</evidence>
<dbReference type="NCBIfam" id="TIGR01512">
    <property type="entry name" value="ATPase-IB2_Cd"/>
    <property type="match status" value="1"/>
</dbReference>
<feature type="transmembrane region" description="Helical" evidence="15">
    <location>
        <begin position="181"/>
        <end position="201"/>
    </location>
</feature>
<evidence type="ECO:0000256" key="2">
    <source>
        <dbReference type="ARBA" id="ARBA00006024"/>
    </source>
</evidence>
<name>A0ABT3THX4_9GAMM</name>
<keyword evidence="10" id="KW-0460">Magnesium</keyword>
<dbReference type="InterPro" id="IPR036412">
    <property type="entry name" value="HAD-like_sf"/>
</dbReference>
<dbReference type="SUPFAM" id="SSF81665">
    <property type="entry name" value="Calcium ATPase, transmembrane domain M"/>
    <property type="match status" value="1"/>
</dbReference>
<dbReference type="CDD" id="cd02079">
    <property type="entry name" value="P-type_ATPase_HM"/>
    <property type="match status" value="1"/>
</dbReference>
<dbReference type="InterPro" id="IPR036163">
    <property type="entry name" value="HMA_dom_sf"/>
</dbReference>
<dbReference type="SUPFAM" id="SSF56784">
    <property type="entry name" value="HAD-like"/>
    <property type="match status" value="1"/>
</dbReference>
<feature type="domain" description="HMA" evidence="16">
    <location>
        <begin position="93"/>
        <end position="159"/>
    </location>
</feature>
<evidence type="ECO:0000256" key="3">
    <source>
        <dbReference type="ARBA" id="ARBA00022448"/>
    </source>
</evidence>
<keyword evidence="8 15" id="KW-0547">Nucleotide-binding</keyword>
<dbReference type="CDD" id="cd00371">
    <property type="entry name" value="HMA"/>
    <property type="match status" value="1"/>
</dbReference>
<evidence type="ECO:0000256" key="15">
    <source>
        <dbReference type="RuleBase" id="RU362081"/>
    </source>
</evidence>
<dbReference type="InterPro" id="IPR023298">
    <property type="entry name" value="ATPase_P-typ_TM_dom_sf"/>
</dbReference>
<evidence type="ECO:0000256" key="9">
    <source>
        <dbReference type="ARBA" id="ARBA00022840"/>
    </source>
</evidence>
<evidence type="ECO:0000256" key="5">
    <source>
        <dbReference type="ARBA" id="ARBA00022553"/>
    </source>
</evidence>
<evidence type="ECO:0000256" key="7">
    <source>
        <dbReference type="ARBA" id="ARBA00022723"/>
    </source>
</evidence>
<evidence type="ECO:0000256" key="14">
    <source>
        <dbReference type="ARBA" id="ARBA00023136"/>
    </source>
</evidence>
<feature type="transmembrane region" description="Helical" evidence="15">
    <location>
        <begin position="213"/>
        <end position="234"/>
    </location>
</feature>
<dbReference type="Pfam" id="PF00403">
    <property type="entry name" value="HMA"/>
    <property type="match status" value="1"/>
</dbReference>
<dbReference type="InterPro" id="IPR001757">
    <property type="entry name" value="P_typ_ATPase"/>
</dbReference>
<keyword evidence="5" id="KW-0597">Phosphoprotein</keyword>
<dbReference type="InterPro" id="IPR023299">
    <property type="entry name" value="ATPase_P-typ_cyto_dom_N"/>
</dbReference>
<dbReference type="InterPro" id="IPR018303">
    <property type="entry name" value="ATPase_P-typ_P_site"/>
</dbReference>
<keyword evidence="18" id="KW-1185">Reference proteome</keyword>
<feature type="transmembrane region" description="Helical" evidence="15">
    <location>
        <begin position="246"/>
        <end position="268"/>
    </location>
</feature>
<dbReference type="InterPro" id="IPR008250">
    <property type="entry name" value="ATPase_P-typ_transduc_dom_A_sf"/>
</dbReference>
<organism evidence="17 18">
    <name type="scientific">Candidatus Litorirhabdus singularis</name>
    <dbReference type="NCBI Taxonomy" id="2518993"/>
    <lineage>
        <taxon>Bacteria</taxon>
        <taxon>Pseudomonadati</taxon>
        <taxon>Pseudomonadota</taxon>
        <taxon>Gammaproteobacteria</taxon>
        <taxon>Cellvibrionales</taxon>
        <taxon>Halieaceae</taxon>
        <taxon>Candidatus Litorirhabdus</taxon>
    </lineage>
</organism>
<evidence type="ECO:0000256" key="4">
    <source>
        <dbReference type="ARBA" id="ARBA00022475"/>
    </source>
</evidence>
<comment type="subcellular location">
    <subcellularLocation>
        <location evidence="1">Cell membrane</location>
        <topology evidence="1">Multi-pass membrane protein</topology>
    </subcellularLocation>
</comment>
<evidence type="ECO:0000256" key="11">
    <source>
        <dbReference type="ARBA" id="ARBA00022967"/>
    </source>
</evidence>
<dbReference type="InterPro" id="IPR023214">
    <property type="entry name" value="HAD_sf"/>
</dbReference>
<keyword evidence="4 15" id="KW-1003">Cell membrane</keyword>
<dbReference type="Gene3D" id="3.40.1110.10">
    <property type="entry name" value="Calcium-transporting ATPase, cytoplasmic domain N"/>
    <property type="match status" value="1"/>
</dbReference>
<dbReference type="EMBL" id="SHNN01000002">
    <property type="protein sequence ID" value="MCX2981876.1"/>
    <property type="molecule type" value="Genomic_DNA"/>
</dbReference>
<comment type="caution">
    <text evidence="17">The sequence shown here is derived from an EMBL/GenBank/DDBJ whole genome shotgun (WGS) entry which is preliminary data.</text>
</comment>
<dbReference type="NCBIfam" id="TIGR01525">
    <property type="entry name" value="ATPase-IB_hvy"/>
    <property type="match status" value="1"/>
</dbReference>
<feature type="transmembrane region" description="Helical" evidence="15">
    <location>
        <begin position="749"/>
        <end position="769"/>
    </location>
</feature>
<keyword evidence="11" id="KW-1278">Translocase</keyword>
<evidence type="ECO:0000256" key="10">
    <source>
        <dbReference type="ARBA" id="ARBA00022842"/>
    </source>
</evidence>
<dbReference type="RefSeq" id="WP_279245869.1">
    <property type="nucleotide sequence ID" value="NZ_SHNN01000002.1"/>
</dbReference>
<dbReference type="PROSITE" id="PS00154">
    <property type="entry name" value="ATPASE_E1_E2"/>
    <property type="match status" value="1"/>
</dbReference>
<evidence type="ECO:0000256" key="8">
    <source>
        <dbReference type="ARBA" id="ARBA00022741"/>
    </source>
</evidence>
<dbReference type="PRINTS" id="PR00119">
    <property type="entry name" value="CATATPASE"/>
</dbReference>
<feature type="transmembrane region" description="Helical" evidence="15">
    <location>
        <begin position="426"/>
        <end position="446"/>
    </location>
</feature>
<dbReference type="Pfam" id="PF00702">
    <property type="entry name" value="Hydrolase"/>
    <property type="match status" value="1"/>
</dbReference>
<dbReference type="SUPFAM" id="SSF55008">
    <property type="entry name" value="HMA, heavy metal-associated domain"/>
    <property type="match status" value="1"/>
</dbReference>
<dbReference type="NCBIfam" id="TIGR01511">
    <property type="entry name" value="ATPase-IB1_Cu"/>
    <property type="match status" value="1"/>
</dbReference>
<evidence type="ECO:0000256" key="6">
    <source>
        <dbReference type="ARBA" id="ARBA00022692"/>
    </source>
</evidence>
<dbReference type="InterPro" id="IPR059000">
    <property type="entry name" value="ATPase_P-type_domA"/>
</dbReference>
<keyword evidence="9 15" id="KW-0067">ATP-binding</keyword>
<dbReference type="PROSITE" id="PS50846">
    <property type="entry name" value="HMA_2"/>
    <property type="match status" value="1"/>
</dbReference>
<dbReference type="Proteomes" id="UP001143362">
    <property type="component" value="Unassembled WGS sequence"/>
</dbReference>
<keyword evidence="14 15" id="KW-0472">Membrane</keyword>
<dbReference type="InterPro" id="IPR027256">
    <property type="entry name" value="P-typ_ATPase_IB"/>
</dbReference>
<accession>A0ABT3THX4</accession>
<dbReference type="PANTHER" id="PTHR43520:SF5">
    <property type="entry name" value="CATION-TRANSPORTING P-TYPE ATPASE-RELATED"/>
    <property type="match status" value="1"/>
</dbReference>
<keyword evidence="3" id="KW-0813">Transport</keyword>
<evidence type="ECO:0000313" key="17">
    <source>
        <dbReference type="EMBL" id="MCX2981876.1"/>
    </source>
</evidence>
<proteinExistence type="inferred from homology"/>
<evidence type="ECO:0000256" key="12">
    <source>
        <dbReference type="ARBA" id="ARBA00022989"/>
    </source>
</evidence>
<dbReference type="Gene3D" id="3.30.70.100">
    <property type="match status" value="1"/>
</dbReference>
<reference evidence="17" key="1">
    <citation type="submission" date="2019-02" db="EMBL/GenBank/DDBJ databases">
        <authorList>
            <person name="Li S.-H."/>
        </authorList>
    </citation>
    <scope>NUCLEOTIDE SEQUENCE</scope>
    <source>
        <strain evidence="17">IMCC14734</strain>
    </source>
</reference>
<keyword evidence="7 15" id="KW-0479">Metal-binding</keyword>
<keyword evidence="6 15" id="KW-0812">Transmembrane</keyword>
<feature type="transmembrane region" description="Helical" evidence="15">
    <location>
        <begin position="274"/>
        <end position="292"/>
    </location>
</feature>
<sequence>MSPPTTCFHCGEAVPRDYTLTALIDGIEQPMCCPGCRAVAGMIAASGLESFYTLRTDFAPRPEVDTPISDAYTLFDEPENHSGFVSMVSPDIHEARLLIAGISCAACTWLIENSLRNLPGVVSAELNLAQHSLRVQWQESELKLSRIFHSIATLGYQPYPWKLSLGAELIATEQRQSLRQLAVAGLGMMQVGMFAIALHAGEIQGIADEYRSLLRWVSLIVSSVVVVYSARSFFRNAWINLRQKHLVMDTPVALAIGLAWTASAYATFTNSGQVYFDSVSMFTFFLLLGRFVERRTRQQELLRQIDLQSLLPTTARKAVDGDWQQVPCHALNTGDTLLLNAGTQVPADGRLLVGTASVDEAALTGEHQPRAVCPGDTVSAGTVLLEGNPQLEVLAAGDATRIAQTLALSDVAQQHKPPIALLADHIASYFVAAILFIAGAVAWYWWQQDPQRALWVTLSVLVVSCPCALALATPAALARASTALKRRGLLLCKESVLEKLRGIDTVLFDKTGTLTRGDLTLASTHTFANTDEQLCQQLAAALEQYSNHPAARAFGDSGSVQLVQPVNTPGRGVSASWQGQHYRIGSAEYARELNPGLLQHPATEGYWIVLCSATATLAWFRLRDQVRPEAASIVAELKRLGLRVELLTGDSSSAGSELAAKLSMDDCHSGQSAAQKLEYLRQKQAAGHRVLMVGDGLNDAPVLAAADVSIAVSGATDLAKARADAIVINNRLQPLLDGFIYSKRCFHIIYQNIAWALAYNASLIPLAAAGMVPPWAAAIGMSLSSLLVVTNSLRLK</sequence>
<dbReference type="Gene3D" id="2.70.150.10">
    <property type="entry name" value="Calcium-transporting ATPase, cytoplasmic transduction domain A"/>
    <property type="match status" value="1"/>
</dbReference>
<keyword evidence="13" id="KW-0406">Ion transport</keyword>
<dbReference type="PANTHER" id="PTHR43520">
    <property type="entry name" value="ATP7, ISOFORM B"/>
    <property type="match status" value="1"/>
</dbReference>
<evidence type="ECO:0000256" key="13">
    <source>
        <dbReference type="ARBA" id="ARBA00023065"/>
    </source>
</evidence>
<dbReference type="Pfam" id="PF00122">
    <property type="entry name" value="E1-E2_ATPase"/>
    <property type="match status" value="1"/>
</dbReference>
<feature type="transmembrane region" description="Helical" evidence="15">
    <location>
        <begin position="452"/>
        <end position="477"/>
    </location>
</feature>
<gene>
    <name evidence="17" type="primary">cadA</name>
    <name evidence="17" type="ORF">EYC98_13515</name>
</gene>
<dbReference type="SUPFAM" id="SSF81653">
    <property type="entry name" value="Calcium ATPase, transduction domain A"/>
    <property type="match status" value="1"/>
</dbReference>
<comment type="similarity">
    <text evidence="2 15">Belongs to the cation transport ATPase (P-type) (TC 3.A.3) family. Type IB subfamily.</text>
</comment>